<name>A0A7J7HVI8_CAMSI</name>
<dbReference type="EMBL" id="JACBKZ010000002">
    <property type="protein sequence ID" value="KAF5956659.1"/>
    <property type="molecule type" value="Genomic_DNA"/>
</dbReference>
<evidence type="ECO:0000313" key="3">
    <source>
        <dbReference type="EMBL" id="KAF5956659.1"/>
    </source>
</evidence>
<comment type="caution">
    <text evidence="3">The sequence shown here is derived from an EMBL/GenBank/DDBJ whole genome shotgun (WGS) entry which is preliminary data.</text>
</comment>
<sequence>MLKLSLSSPHMSMTISKNQNEKNVKNPPKSQSSMDILSILREALKIIIGNGTVIVSIFLPVFISYSMLPYGVNLVSLPLMKDLMWRLSFFN</sequence>
<feature type="transmembrane region" description="Helical" evidence="2">
    <location>
        <begin position="46"/>
        <end position="68"/>
    </location>
</feature>
<proteinExistence type="predicted"/>
<evidence type="ECO:0000256" key="1">
    <source>
        <dbReference type="SAM" id="MobiDB-lite"/>
    </source>
</evidence>
<dbReference type="AlphaFoldDB" id="A0A7J7HVI8"/>
<protein>
    <submittedName>
        <fullName evidence="3">Uncharacterized protein</fullName>
    </submittedName>
</protein>
<feature type="compositionally biased region" description="Polar residues" evidence="1">
    <location>
        <begin position="1"/>
        <end position="18"/>
    </location>
</feature>
<organism evidence="3 4">
    <name type="scientific">Camellia sinensis</name>
    <name type="common">Tea plant</name>
    <name type="synonym">Thea sinensis</name>
    <dbReference type="NCBI Taxonomy" id="4442"/>
    <lineage>
        <taxon>Eukaryota</taxon>
        <taxon>Viridiplantae</taxon>
        <taxon>Streptophyta</taxon>
        <taxon>Embryophyta</taxon>
        <taxon>Tracheophyta</taxon>
        <taxon>Spermatophyta</taxon>
        <taxon>Magnoliopsida</taxon>
        <taxon>eudicotyledons</taxon>
        <taxon>Gunneridae</taxon>
        <taxon>Pentapetalae</taxon>
        <taxon>asterids</taxon>
        <taxon>Ericales</taxon>
        <taxon>Theaceae</taxon>
        <taxon>Camellia</taxon>
    </lineage>
</organism>
<gene>
    <name evidence="3" type="ORF">HYC85_003884</name>
</gene>
<keyword evidence="2" id="KW-0472">Membrane</keyword>
<evidence type="ECO:0000256" key="2">
    <source>
        <dbReference type="SAM" id="Phobius"/>
    </source>
</evidence>
<keyword evidence="4" id="KW-1185">Reference proteome</keyword>
<reference evidence="3 4" key="2">
    <citation type="submission" date="2020-07" db="EMBL/GenBank/DDBJ databases">
        <title>Genome assembly of wild tea tree DASZ reveals pedigree and selection history of tea varieties.</title>
        <authorList>
            <person name="Zhang W."/>
        </authorList>
    </citation>
    <scope>NUCLEOTIDE SEQUENCE [LARGE SCALE GENOMIC DNA]</scope>
    <source>
        <strain evidence="4">cv. G240</strain>
        <tissue evidence="3">Leaf</tissue>
    </source>
</reference>
<keyword evidence="2" id="KW-0812">Transmembrane</keyword>
<reference evidence="4" key="1">
    <citation type="journal article" date="2020" name="Nat. Commun.">
        <title>Genome assembly of wild tea tree DASZ reveals pedigree and selection history of tea varieties.</title>
        <authorList>
            <person name="Zhang W."/>
            <person name="Zhang Y."/>
            <person name="Qiu H."/>
            <person name="Guo Y."/>
            <person name="Wan H."/>
            <person name="Zhang X."/>
            <person name="Scossa F."/>
            <person name="Alseekh S."/>
            <person name="Zhang Q."/>
            <person name="Wang P."/>
            <person name="Xu L."/>
            <person name="Schmidt M.H."/>
            <person name="Jia X."/>
            <person name="Li D."/>
            <person name="Zhu A."/>
            <person name="Guo F."/>
            <person name="Chen W."/>
            <person name="Ni D."/>
            <person name="Usadel B."/>
            <person name="Fernie A.R."/>
            <person name="Wen W."/>
        </authorList>
    </citation>
    <scope>NUCLEOTIDE SEQUENCE [LARGE SCALE GENOMIC DNA]</scope>
    <source>
        <strain evidence="4">cv. G240</strain>
    </source>
</reference>
<evidence type="ECO:0000313" key="4">
    <source>
        <dbReference type="Proteomes" id="UP000593564"/>
    </source>
</evidence>
<feature type="region of interest" description="Disordered" evidence="1">
    <location>
        <begin position="1"/>
        <end position="31"/>
    </location>
</feature>
<keyword evidence="2" id="KW-1133">Transmembrane helix</keyword>
<accession>A0A7J7HVI8</accession>
<dbReference type="Proteomes" id="UP000593564">
    <property type="component" value="Unassembled WGS sequence"/>
</dbReference>